<dbReference type="Pfam" id="PF12823">
    <property type="entry name" value="DUF3817"/>
    <property type="match status" value="1"/>
</dbReference>
<reference evidence="8" key="1">
    <citation type="submission" date="2020-11" db="EMBL/GenBank/DDBJ databases">
        <title>Nocardioides sp. CBS4Y-1, whole genome shotgun sequence.</title>
        <authorList>
            <person name="Tuo L."/>
        </authorList>
    </citation>
    <scope>NUCLEOTIDE SEQUENCE</scope>
    <source>
        <strain evidence="8">CBS4Y-1</strain>
    </source>
</reference>
<dbReference type="PANTHER" id="PTHR40077:SF2">
    <property type="entry name" value="MEMBRANE PROTEIN"/>
    <property type="match status" value="1"/>
</dbReference>
<feature type="transmembrane region" description="Helical" evidence="6">
    <location>
        <begin position="75"/>
        <end position="94"/>
    </location>
</feature>
<proteinExistence type="predicted"/>
<keyword evidence="9" id="KW-1185">Reference proteome</keyword>
<accession>A0A930YF01</accession>
<name>A0A930YF01_9ACTN</name>
<evidence type="ECO:0000313" key="8">
    <source>
        <dbReference type="EMBL" id="MBF4163959.1"/>
    </source>
</evidence>
<protein>
    <submittedName>
        <fullName evidence="8">DUF3817 domain-containing protein</fullName>
    </submittedName>
</protein>
<keyword evidence="2" id="KW-1003">Cell membrane</keyword>
<evidence type="ECO:0000256" key="3">
    <source>
        <dbReference type="ARBA" id="ARBA00022692"/>
    </source>
</evidence>
<evidence type="ECO:0000256" key="1">
    <source>
        <dbReference type="ARBA" id="ARBA00004651"/>
    </source>
</evidence>
<comment type="subcellular location">
    <subcellularLocation>
        <location evidence="1">Cell membrane</location>
        <topology evidence="1">Multi-pass membrane protein</topology>
    </subcellularLocation>
</comment>
<organism evidence="8 9">
    <name type="scientific">Nocardioides acrostichi</name>
    <dbReference type="NCBI Taxonomy" id="2784339"/>
    <lineage>
        <taxon>Bacteria</taxon>
        <taxon>Bacillati</taxon>
        <taxon>Actinomycetota</taxon>
        <taxon>Actinomycetes</taxon>
        <taxon>Propionibacteriales</taxon>
        <taxon>Nocardioidaceae</taxon>
        <taxon>Nocardioides</taxon>
    </lineage>
</organism>
<keyword evidence="5 6" id="KW-0472">Membrane</keyword>
<gene>
    <name evidence="8" type="ORF">ISG29_19995</name>
</gene>
<feature type="transmembrane region" description="Helical" evidence="6">
    <location>
        <begin position="100"/>
        <end position="121"/>
    </location>
</feature>
<evidence type="ECO:0000259" key="7">
    <source>
        <dbReference type="Pfam" id="PF12823"/>
    </source>
</evidence>
<dbReference type="PANTHER" id="PTHR40077">
    <property type="entry name" value="MEMBRANE PROTEIN-RELATED"/>
    <property type="match status" value="1"/>
</dbReference>
<dbReference type="GO" id="GO:0005886">
    <property type="term" value="C:plasma membrane"/>
    <property type="evidence" value="ECO:0007669"/>
    <property type="project" value="UniProtKB-SubCell"/>
</dbReference>
<evidence type="ECO:0000256" key="5">
    <source>
        <dbReference type="ARBA" id="ARBA00023136"/>
    </source>
</evidence>
<evidence type="ECO:0000313" key="9">
    <source>
        <dbReference type="Proteomes" id="UP000656804"/>
    </source>
</evidence>
<feature type="transmembrane region" description="Helical" evidence="6">
    <location>
        <begin position="33"/>
        <end position="54"/>
    </location>
</feature>
<comment type="caution">
    <text evidence="8">The sequence shown here is derived from an EMBL/GenBank/DDBJ whole genome shotgun (WGS) entry which is preliminary data.</text>
</comment>
<dbReference type="Proteomes" id="UP000656804">
    <property type="component" value="Unassembled WGS sequence"/>
</dbReference>
<dbReference type="InterPro" id="IPR023845">
    <property type="entry name" value="DUF3817_TM"/>
</dbReference>
<evidence type="ECO:0000256" key="6">
    <source>
        <dbReference type="SAM" id="Phobius"/>
    </source>
</evidence>
<feature type="domain" description="DUF3817" evidence="7">
    <location>
        <begin position="33"/>
        <end position="127"/>
    </location>
</feature>
<sequence length="147" mass="16042">MGLLRRVRGLRVVAVGARTHPGGQYRGGVKLFATYRVLALLVGVLLAFCSLVAMPLKYLAADGGTWQRFGEQASILWVAHGWVFMIYVVVAFALSRKAGWSIAFTLVALVAGLVPLLIFWVERQVVRKVRDENPELTSSEPTGAVSS</sequence>
<evidence type="ECO:0000256" key="2">
    <source>
        <dbReference type="ARBA" id="ARBA00022475"/>
    </source>
</evidence>
<keyword evidence="3 6" id="KW-0812">Transmembrane</keyword>
<dbReference type="AlphaFoldDB" id="A0A930YF01"/>
<keyword evidence="4 6" id="KW-1133">Transmembrane helix</keyword>
<dbReference type="EMBL" id="JADIVZ010000017">
    <property type="protein sequence ID" value="MBF4163959.1"/>
    <property type="molecule type" value="Genomic_DNA"/>
</dbReference>
<dbReference type="NCBIfam" id="TIGR03954">
    <property type="entry name" value="integ_memb_HG"/>
    <property type="match status" value="1"/>
</dbReference>
<evidence type="ECO:0000256" key="4">
    <source>
        <dbReference type="ARBA" id="ARBA00022989"/>
    </source>
</evidence>